<dbReference type="Proteomes" id="UP000245626">
    <property type="component" value="Unassembled WGS sequence"/>
</dbReference>
<protein>
    <submittedName>
        <fullName evidence="1">Sec1-like protein</fullName>
    </submittedName>
</protein>
<keyword evidence="2" id="KW-1185">Reference proteome</keyword>
<name>A0ACD0P4X2_9BASI</name>
<proteinExistence type="predicted"/>
<organism evidence="1 2">
    <name type="scientific">Violaceomyces palustris</name>
    <dbReference type="NCBI Taxonomy" id="1673888"/>
    <lineage>
        <taxon>Eukaryota</taxon>
        <taxon>Fungi</taxon>
        <taxon>Dikarya</taxon>
        <taxon>Basidiomycota</taxon>
        <taxon>Ustilaginomycotina</taxon>
        <taxon>Ustilaginomycetes</taxon>
        <taxon>Violaceomycetales</taxon>
        <taxon>Violaceomycetaceae</taxon>
        <taxon>Violaceomyces</taxon>
    </lineage>
</organism>
<reference evidence="1 2" key="1">
    <citation type="journal article" date="2018" name="Mol. Biol. Evol.">
        <title>Broad Genomic Sampling Reveals a Smut Pathogenic Ancestry of the Fungal Clade Ustilaginomycotina.</title>
        <authorList>
            <person name="Kijpornyongpan T."/>
            <person name="Mondo S.J."/>
            <person name="Barry K."/>
            <person name="Sandor L."/>
            <person name="Lee J."/>
            <person name="Lipzen A."/>
            <person name="Pangilinan J."/>
            <person name="LaButti K."/>
            <person name="Hainaut M."/>
            <person name="Henrissat B."/>
            <person name="Grigoriev I.V."/>
            <person name="Spatafora J.W."/>
            <person name="Aime M.C."/>
        </authorList>
    </citation>
    <scope>NUCLEOTIDE SEQUENCE [LARGE SCALE GENOMIC DNA]</scope>
    <source>
        <strain evidence="1 2">SA 807</strain>
    </source>
</reference>
<dbReference type="EMBL" id="KZ819739">
    <property type="protein sequence ID" value="PWN53155.1"/>
    <property type="molecule type" value="Genomic_DNA"/>
</dbReference>
<evidence type="ECO:0000313" key="2">
    <source>
        <dbReference type="Proteomes" id="UP000245626"/>
    </source>
</evidence>
<gene>
    <name evidence="1" type="ORF">IE53DRAFT_384379</name>
</gene>
<accession>A0ACD0P4X2</accession>
<evidence type="ECO:0000313" key="1">
    <source>
        <dbReference type="EMBL" id="PWN53155.1"/>
    </source>
</evidence>
<sequence>MSSTPTAISTGPPSSNLRHSQLNSLLSLLNLNNSNFSHSASSSSAPSSAFNSRPGSAAGQKDDPSGQPALNVPTGPPVWKVLVMDKASKDILATSLRVQDLRDNGVTLHMQLHSDRPPLPDVPAVYFVSPTIENINRIAQDLAKNLYESYYLNFTSSLPRPLLEELANLVARDGTGHLIQQVYDQYLDFIVLEPNLFELLPPLSSSIQQSKAAATQTANGSTMDTTYERLNDPRSGQEEVEAETDWIAKGLFSALATIGSLPIIRCPRGNAAELVARKLDGKLREHMTGSRGATHLFAEGGINSWSGSRPLLIILDRNVDLVPMLAHSWTYQALVQDVLDLKLNRVTVQSTEQGGVTTKRTYDLDSKDFFWAKNSASPFPHVAEDIDAELNRYKVDAAEITRSTGISSMDEVGQLDMTSNASHLKAAITALPELTARKQTIDAHMNIATGLLQGIKTRGLDTLFQLEEAITRQNKNTIMETIKDPALESVEDKLRLFIIYYLSAPDNAITKADLEEFEKVLAEKGADLSALQYVKKVRELTRMTMLASAPAPQPSGGGELFRGFSSLTGKLTDRLKDSGLDNLVAGVKNFLPAQKDLTVTRLVASLMEPSTASNQALQETDDYLLFDPKSTRGRGGAGAGAGASGGAGGPSKGQRQNFSEAIVFVVGGGGYVEYSNLMEYSARTFGATGASLGGASGKRITYGSTEILTPSSFLKCLGNLAK</sequence>